<evidence type="ECO:0000313" key="2">
    <source>
        <dbReference type="EMBL" id="UXH38336.1"/>
    </source>
</evidence>
<gene>
    <name evidence="2" type="ORF">N5C08_15225</name>
</gene>
<dbReference type="InterPro" id="IPR006860">
    <property type="entry name" value="FecR"/>
</dbReference>
<sequence>MPSPQPICNLSDDALDWQVLLHSGHASPADRERYQRWCQLSPAHAEAGREAEGLWEEIGHAPISQGQATVPEPRSKRRWAMSIAASLVLLIVAYSGWQQMPVWMADYHTAIGEQQRVTLADGSQVTLNSASALSVAFSARERRVRLQAGEALFETADDPRPFVVETAGQPVQSRAATFSVRRNGQVVLAQGSASIGGLPLAVAADAEAQTAWQRGKLIFNGKPLRQVLAELERYQHGRIVLSDSTLGALQISGVFDLNDPQALLHTLEQRYGIKVTHLPWLAVVH</sequence>
<keyword evidence="3" id="KW-1185">Reference proteome</keyword>
<organism evidence="2 3">
    <name type="scientific">Pseudomonas promysalinigenes</name>
    <dbReference type="NCBI Taxonomy" id="485898"/>
    <lineage>
        <taxon>Bacteria</taxon>
        <taxon>Pseudomonadati</taxon>
        <taxon>Pseudomonadota</taxon>
        <taxon>Gammaproteobacteria</taxon>
        <taxon>Pseudomonadales</taxon>
        <taxon>Pseudomonadaceae</taxon>
        <taxon>Pseudomonas</taxon>
    </lineage>
</organism>
<evidence type="ECO:0000313" key="3">
    <source>
        <dbReference type="Proteomes" id="UP001064504"/>
    </source>
</evidence>
<dbReference type="PROSITE" id="PS51502">
    <property type="entry name" value="S_R_A_B_BARREL"/>
    <property type="match status" value="1"/>
</dbReference>
<dbReference type="PANTHER" id="PTHR30273">
    <property type="entry name" value="PERIPLASMIC SIGNAL SENSOR AND SIGMA FACTOR ACTIVATOR FECR-RELATED"/>
    <property type="match status" value="1"/>
</dbReference>
<dbReference type="Gene3D" id="2.60.120.1440">
    <property type="match status" value="1"/>
</dbReference>
<dbReference type="InterPro" id="IPR012373">
    <property type="entry name" value="Ferrdict_sens_TM"/>
</dbReference>
<reference evidence="2" key="1">
    <citation type="submission" date="2022-09" db="EMBL/GenBank/DDBJ databases">
        <title>Complete genome sequence of Pseudomonas promysalinigenes strain RL-WG26, a newly isolated PGPR with the potential for plant salinity stress alleviation.</title>
        <authorList>
            <person name="Ren L."/>
            <person name="Wang G."/>
            <person name="Hu H."/>
        </authorList>
    </citation>
    <scope>NUCLEOTIDE SEQUENCE</scope>
    <source>
        <strain evidence="2">RL-WG26</strain>
    </source>
</reference>
<dbReference type="Pfam" id="PF04773">
    <property type="entry name" value="FecR"/>
    <property type="match status" value="1"/>
</dbReference>
<dbReference type="InterPro" id="IPR032508">
    <property type="entry name" value="FecR_C"/>
</dbReference>
<dbReference type="InterPro" id="IPR032623">
    <property type="entry name" value="FecR_N"/>
</dbReference>
<proteinExistence type="predicted"/>
<accession>A0ABY6AJ60</accession>
<protein>
    <submittedName>
        <fullName evidence="2">FecR family protein</fullName>
    </submittedName>
</protein>
<dbReference type="EMBL" id="CP104557">
    <property type="protein sequence ID" value="UXH38336.1"/>
    <property type="molecule type" value="Genomic_DNA"/>
</dbReference>
<dbReference type="Pfam" id="PF16220">
    <property type="entry name" value="DUF4880"/>
    <property type="match status" value="1"/>
</dbReference>
<feature type="domain" description="Stress-response A/B barrel" evidence="1">
    <location>
        <begin position="1"/>
        <end position="63"/>
    </location>
</feature>
<evidence type="ECO:0000259" key="1">
    <source>
        <dbReference type="PROSITE" id="PS51502"/>
    </source>
</evidence>
<dbReference type="InterPro" id="IPR013097">
    <property type="entry name" value="Dabb"/>
</dbReference>
<name>A0ABY6AJ60_9PSED</name>
<dbReference type="PANTHER" id="PTHR30273:SF2">
    <property type="entry name" value="PROTEIN FECR"/>
    <property type="match status" value="1"/>
</dbReference>
<dbReference type="Proteomes" id="UP001064504">
    <property type="component" value="Chromosome"/>
</dbReference>
<dbReference type="Pfam" id="PF16344">
    <property type="entry name" value="FecR_C"/>
    <property type="match status" value="1"/>
</dbReference>
<dbReference type="PIRSF" id="PIRSF018266">
    <property type="entry name" value="FecR"/>
    <property type="match status" value="1"/>
</dbReference>